<keyword evidence="2" id="KW-1185">Reference proteome</keyword>
<gene>
    <name evidence="1" type="ORF">ACRB68_23910</name>
</gene>
<dbReference type="Proteomes" id="UP000487268">
    <property type="component" value="Unassembled WGS sequence"/>
</dbReference>
<accession>A0A7K0BT15</accession>
<sequence>MAALLPLLALFIIWGATTKPHRPFSWGMYSTSTKGLLWAEDPDGPRPITPAQLGLTPDSHYLAPADLHRLTDQADDLPPIRGLIIGSQGDWAVTYDPGRPPAIVTPLPAGTAPARLAAAFRRIT</sequence>
<reference evidence="1 2" key="1">
    <citation type="submission" date="2019-10" db="EMBL/GenBank/DDBJ databases">
        <title>Actinomadura rubteroloni sp. nov. and Actinomadura macrotermitis sp. nov., isolated from the gut of fungus growing-termite Macrotermes natalensis.</title>
        <authorList>
            <person name="Benndorf R."/>
            <person name="Martin K."/>
            <person name="Kuefner M."/>
            <person name="De Beer W."/>
            <person name="Kaster A.-K."/>
            <person name="Vollmers J."/>
            <person name="Poulsen M."/>
            <person name="Beemelmanns C."/>
        </authorList>
    </citation>
    <scope>NUCLEOTIDE SEQUENCE [LARGE SCALE GENOMIC DNA]</scope>
    <source>
        <strain evidence="1 2">RB68</strain>
    </source>
</reference>
<dbReference type="EMBL" id="WEGH01000002">
    <property type="protein sequence ID" value="MQY04338.1"/>
    <property type="molecule type" value="Genomic_DNA"/>
</dbReference>
<dbReference type="RefSeq" id="WP_153532600.1">
    <property type="nucleotide sequence ID" value="NZ_WEGH01000002.1"/>
</dbReference>
<protein>
    <submittedName>
        <fullName evidence="1">Uncharacterized protein</fullName>
    </submittedName>
</protein>
<dbReference type="OrthoDB" id="4336919at2"/>
<evidence type="ECO:0000313" key="1">
    <source>
        <dbReference type="EMBL" id="MQY04338.1"/>
    </source>
</evidence>
<organism evidence="1 2">
    <name type="scientific">Actinomadura macrotermitis</name>
    <dbReference type="NCBI Taxonomy" id="2585200"/>
    <lineage>
        <taxon>Bacteria</taxon>
        <taxon>Bacillati</taxon>
        <taxon>Actinomycetota</taxon>
        <taxon>Actinomycetes</taxon>
        <taxon>Streptosporangiales</taxon>
        <taxon>Thermomonosporaceae</taxon>
        <taxon>Actinomadura</taxon>
    </lineage>
</organism>
<proteinExistence type="predicted"/>
<dbReference type="AlphaFoldDB" id="A0A7K0BT15"/>
<name>A0A7K0BT15_9ACTN</name>
<evidence type="ECO:0000313" key="2">
    <source>
        <dbReference type="Proteomes" id="UP000487268"/>
    </source>
</evidence>
<comment type="caution">
    <text evidence="1">The sequence shown here is derived from an EMBL/GenBank/DDBJ whole genome shotgun (WGS) entry which is preliminary data.</text>
</comment>